<dbReference type="EMBL" id="CAEZTW010000118">
    <property type="protein sequence ID" value="CAB4584721.1"/>
    <property type="molecule type" value="Genomic_DNA"/>
</dbReference>
<reference evidence="4" key="1">
    <citation type="submission" date="2020-05" db="EMBL/GenBank/DDBJ databases">
        <authorList>
            <person name="Chiriac C."/>
            <person name="Salcher M."/>
            <person name="Ghai R."/>
            <person name="Kavagutti S V."/>
        </authorList>
    </citation>
    <scope>NUCLEOTIDE SEQUENCE</scope>
</reference>
<dbReference type="PANTHER" id="PTHR11061">
    <property type="entry name" value="RNA M5U METHYLTRANSFERASE"/>
    <property type="match status" value="1"/>
</dbReference>
<evidence type="ECO:0000256" key="1">
    <source>
        <dbReference type="ARBA" id="ARBA00022603"/>
    </source>
</evidence>
<evidence type="ECO:0000313" key="4">
    <source>
        <dbReference type="EMBL" id="CAB4584721.1"/>
    </source>
</evidence>
<evidence type="ECO:0000256" key="2">
    <source>
        <dbReference type="ARBA" id="ARBA00022679"/>
    </source>
</evidence>
<dbReference type="PROSITE" id="PS01231">
    <property type="entry name" value="TRMA_2"/>
    <property type="match status" value="1"/>
</dbReference>
<sequence length="260" mass="28119">MDFAVSSNGRIGLFGARSNEVVEIKDCLIADARMNVSELATREWKSDPRVEVAVSSTNEVSITRSGRSISGPTQLVEQVGPNSLKISPSAFWQSHKAAPVELVKACLLQIGVKPGDHVLDLYSGVGLFAAALLREVGERGFVTLIESDKTAVADARRIFSGKENVKILQGLVAQQLPIVKKADLILLDPPRTGAGDVAIKQMIKFKPRKIVYVACDPAALARDAKILADVGYKLDHIEAFDLFPMTQHIECVAGFSPAKR</sequence>
<accession>A0A6J6F7C3</accession>
<dbReference type="Gene3D" id="2.40.50.1070">
    <property type="match status" value="1"/>
</dbReference>
<dbReference type="SUPFAM" id="SSF53335">
    <property type="entry name" value="S-adenosyl-L-methionine-dependent methyltransferases"/>
    <property type="match status" value="1"/>
</dbReference>
<dbReference type="Gene3D" id="3.40.50.150">
    <property type="entry name" value="Vaccinia Virus protein VP39"/>
    <property type="match status" value="1"/>
</dbReference>
<organism evidence="4">
    <name type="scientific">freshwater metagenome</name>
    <dbReference type="NCBI Taxonomy" id="449393"/>
    <lineage>
        <taxon>unclassified sequences</taxon>
        <taxon>metagenomes</taxon>
        <taxon>ecological metagenomes</taxon>
    </lineage>
</organism>
<dbReference type="PROSITE" id="PS51687">
    <property type="entry name" value="SAM_MT_RNA_M5U"/>
    <property type="match status" value="1"/>
</dbReference>
<dbReference type="InterPro" id="IPR010280">
    <property type="entry name" value="U5_MeTrfase_fam"/>
</dbReference>
<proteinExistence type="predicted"/>
<evidence type="ECO:0000256" key="3">
    <source>
        <dbReference type="ARBA" id="ARBA00022691"/>
    </source>
</evidence>
<keyword evidence="2" id="KW-0808">Transferase</keyword>
<dbReference type="CDD" id="cd02440">
    <property type="entry name" value="AdoMet_MTases"/>
    <property type="match status" value="1"/>
</dbReference>
<gene>
    <name evidence="4" type="ORF">UFOPK1766_00672</name>
</gene>
<dbReference type="GO" id="GO:0070475">
    <property type="term" value="P:rRNA base methylation"/>
    <property type="evidence" value="ECO:0007669"/>
    <property type="project" value="TreeGrafter"/>
</dbReference>
<dbReference type="PANTHER" id="PTHR11061:SF30">
    <property type="entry name" value="TRNA (URACIL(54)-C(5))-METHYLTRANSFERASE"/>
    <property type="match status" value="1"/>
</dbReference>
<dbReference type="InterPro" id="IPR029063">
    <property type="entry name" value="SAM-dependent_MTases_sf"/>
</dbReference>
<keyword evidence="3" id="KW-0949">S-adenosyl-L-methionine</keyword>
<name>A0A6J6F7C3_9ZZZZ</name>
<keyword evidence="1" id="KW-0489">Methyltransferase</keyword>
<dbReference type="Pfam" id="PF05958">
    <property type="entry name" value="tRNA_U5-meth_tr"/>
    <property type="match status" value="1"/>
</dbReference>
<dbReference type="GO" id="GO:0070041">
    <property type="term" value="F:rRNA (uridine-C5-)-methyltransferase activity"/>
    <property type="evidence" value="ECO:0007669"/>
    <property type="project" value="TreeGrafter"/>
</dbReference>
<dbReference type="InterPro" id="IPR030391">
    <property type="entry name" value="MeTrfase_TrmA_CS"/>
</dbReference>
<protein>
    <submittedName>
        <fullName evidence="4">Unannotated protein</fullName>
    </submittedName>
</protein>
<dbReference type="AlphaFoldDB" id="A0A6J6F7C3"/>